<keyword evidence="2" id="KW-1185">Reference proteome</keyword>
<comment type="caution">
    <text evidence="1">The sequence shown here is derived from an EMBL/GenBank/DDBJ whole genome shotgun (WGS) entry which is preliminary data.</text>
</comment>
<sequence>MHLRPEFRNFRKKFFNKITKRVRQPASHLNEIAHFNAREKNIKKTP</sequence>
<dbReference type="AlphaFoldDB" id="A0A0M2NJM9"/>
<protein>
    <submittedName>
        <fullName evidence="1">Uncharacterized protein</fullName>
    </submittedName>
</protein>
<dbReference type="EMBL" id="LAYJ01000020">
    <property type="protein sequence ID" value="KKI52383.1"/>
    <property type="molecule type" value="Genomic_DNA"/>
</dbReference>
<accession>A0A0M2NJM9</accession>
<name>A0A0M2NJM9_9FIRM</name>
<gene>
    <name evidence="1" type="ORF">CHK_0105</name>
</gene>
<reference evidence="1 2" key="1">
    <citation type="submission" date="2015-04" db="EMBL/GenBank/DDBJ databases">
        <title>Draft genome sequence of bacteremic isolate Catabacter hongkongensis type strain HKU16T.</title>
        <authorList>
            <person name="Lau S.K."/>
            <person name="Teng J.L."/>
            <person name="Huang Y."/>
            <person name="Curreem S.O."/>
            <person name="Tsui S.K."/>
            <person name="Woo P.C."/>
        </authorList>
    </citation>
    <scope>NUCLEOTIDE SEQUENCE [LARGE SCALE GENOMIC DNA]</scope>
    <source>
        <strain evidence="1 2">HKU16</strain>
    </source>
</reference>
<proteinExistence type="predicted"/>
<evidence type="ECO:0000313" key="1">
    <source>
        <dbReference type="EMBL" id="KKI52383.1"/>
    </source>
</evidence>
<dbReference type="Proteomes" id="UP000034076">
    <property type="component" value="Unassembled WGS sequence"/>
</dbReference>
<evidence type="ECO:0000313" key="2">
    <source>
        <dbReference type="Proteomes" id="UP000034076"/>
    </source>
</evidence>
<organism evidence="1 2">
    <name type="scientific">Christensenella hongkongensis</name>
    <dbReference type="NCBI Taxonomy" id="270498"/>
    <lineage>
        <taxon>Bacteria</taxon>
        <taxon>Bacillati</taxon>
        <taxon>Bacillota</taxon>
        <taxon>Clostridia</taxon>
        <taxon>Christensenellales</taxon>
        <taxon>Christensenellaceae</taxon>
        <taxon>Christensenella</taxon>
    </lineage>
</organism>